<keyword evidence="1" id="KW-0472">Membrane</keyword>
<protein>
    <submittedName>
        <fullName evidence="2">Uncharacterized protein</fullName>
    </submittedName>
</protein>
<accession>A0ABV4HQG8</accession>
<comment type="caution">
    <text evidence="2">The sequence shown here is derived from an EMBL/GenBank/DDBJ whole genome shotgun (WGS) entry which is preliminary data.</text>
</comment>
<feature type="transmembrane region" description="Helical" evidence="1">
    <location>
        <begin position="102"/>
        <end position="122"/>
    </location>
</feature>
<proteinExistence type="predicted"/>
<keyword evidence="1" id="KW-0812">Transmembrane</keyword>
<feature type="transmembrane region" description="Helical" evidence="1">
    <location>
        <begin position="38"/>
        <end position="57"/>
    </location>
</feature>
<organism evidence="2 3">
    <name type="scientific">Luteimonas salinilitoris</name>
    <dbReference type="NCBI Taxonomy" id="3237697"/>
    <lineage>
        <taxon>Bacteria</taxon>
        <taxon>Pseudomonadati</taxon>
        <taxon>Pseudomonadota</taxon>
        <taxon>Gammaproteobacteria</taxon>
        <taxon>Lysobacterales</taxon>
        <taxon>Lysobacteraceae</taxon>
        <taxon>Luteimonas</taxon>
    </lineage>
</organism>
<feature type="transmembrane region" description="Helical" evidence="1">
    <location>
        <begin position="6"/>
        <end position="26"/>
    </location>
</feature>
<name>A0ABV4HQG8_9GAMM</name>
<reference evidence="2 3" key="1">
    <citation type="submission" date="2024-07" db="EMBL/GenBank/DDBJ databases">
        <title>Luteimonas salilacus sp. nov., isolated from the shore soil of Salt Lake in Tibet of China.</title>
        <authorList>
            <person name="Zhang X."/>
            <person name="Li A."/>
        </authorList>
    </citation>
    <scope>NUCLEOTIDE SEQUENCE [LARGE SCALE GENOMIC DNA]</scope>
    <source>
        <strain evidence="2 3">B3-2-R+30</strain>
    </source>
</reference>
<dbReference type="EMBL" id="JBFWIC010000007">
    <property type="protein sequence ID" value="MEZ0474438.1"/>
    <property type="molecule type" value="Genomic_DNA"/>
</dbReference>
<keyword evidence="1" id="KW-1133">Transmembrane helix</keyword>
<evidence type="ECO:0000313" key="2">
    <source>
        <dbReference type="EMBL" id="MEZ0474438.1"/>
    </source>
</evidence>
<evidence type="ECO:0000313" key="3">
    <source>
        <dbReference type="Proteomes" id="UP001566331"/>
    </source>
</evidence>
<feature type="transmembrane region" description="Helical" evidence="1">
    <location>
        <begin position="69"/>
        <end position="90"/>
    </location>
</feature>
<evidence type="ECO:0000256" key="1">
    <source>
        <dbReference type="SAM" id="Phobius"/>
    </source>
</evidence>
<gene>
    <name evidence="2" type="ORF">AB6713_07380</name>
</gene>
<dbReference type="Proteomes" id="UP001566331">
    <property type="component" value="Unassembled WGS sequence"/>
</dbReference>
<dbReference type="RefSeq" id="WP_370563603.1">
    <property type="nucleotide sequence ID" value="NZ_JBFWIB010000004.1"/>
</dbReference>
<sequence>MQSALVVILALHVLAAVFWAGSSFVIARIDGIDSRRLFASQTGAAALTILTGGYLWHVFHRGPFGNAELVLAIGIAAAGLALVLQIAAFLRLRRAKATGRVAALHYPAAGLLTITVIGMAIARFI</sequence>
<keyword evidence="3" id="KW-1185">Reference proteome</keyword>